<accession>A0A182W7U4</accession>
<evidence type="ECO:0000313" key="4">
    <source>
        <dbReference type="Proteomes" id="UP000075920"/>
    </source>
</evidence>
<dbReference type="InterPro" id="IPR001611">
    <property type="entry name" value="Leu-rich_rpt"/>
</dbReference>
<protein>
    <submittedName>
        <fullName evidence="3">Uncharacterized protein</fullName>
    </submittedName>
</protein>
<evidence type="ECO:0000256" key="2">
    <source>
        <dbReference type="ARBA" id="ARBA00022737"/>
    </source>
</evidence>
<evidence type="ECO:0000256" key="1">
    <source>
        <dbReference type="ARBA" id="ARBA00022614"/>
    </source>
</evidence>
<name>A0A182W7U4_9DIPT</name>
<dbReference type="PANTHER" id="PTHR45712:SF22">
    <property type="entry name" value="INSULIN-LIKE GROWTH FACTOR-BINDING PROTEIN COMPLEX ACID LABILE SUBUNIT"/>
    <property type="match status" value="1"/>
</dbReference>
<proteinExistence type="predicted"/>
<evidence type="ECO:0000313" key="3">
    <source>
        <dbReference type="EnsemblMetazoa" id="AMIN006417-PA"/>
    </source>
</evidence>
<dbReference type="EnsemblMetazoa" id="AMIN006417-RA">
    <property type="protein sequence ID" value="AMIN006417-PA"/>
    <property type="gene ID" value="AMIN006417"/>
</dbReference>
<dbReference type="GO" id="GO:0005615">
    <property type="term" value="C:extracellular space"/>
    <property type="evidence" value="ECO:0007669"/>
    <property type="project" value="TreeGrafter"/>
</dbReference>
<dbReference type="STRING" id="112268.A0A182W7U4"/>
<dbReference type="SUPFAM" id="SSF52058">
    <property type="entry name" value="L domain-like"/>
    <property type="match status" value="2"/>
</dbReference>
<dbReference type="InterPro" id="IPR003591">
    <property type="entry name" value="Leu-rich_rpt_typical-subtyp"/>
</dbReference>
<sequence length="702" mass="80569">MTSKTCVSNLPRRKEKLCIILWKYSPLLIVWFNALPIRCYNMVCEPAIKNQCVIEHLNPRMLNLCSLRAKLPSGVVFVQFRHLETSALDPTIFNCFDSSVKRVQIVDSLSLLKLILPGNFTIQQLTVRKTHLAWIHFQTNHAITAVWIRFSHLDQIPPSLRNLKSVNYIQLRNSFIQLLNLDLLEWCRMLDSLDLSYNNIHTITSTLNDDQRRSLTFLNLSHNQLKIVNLKVLSPLGWFKNIDLSHNKIELLVGRFSSDHLEGLILSNNRLKTLDFCQWKPIPSLQSLSLDANELAHLRCTIDHFNPRKATITLLSVLPNDTTLIQFRNFAISTFDRATIKHLPPSIERLEIIHSRALQRFVLPSNFTISRVTIIKSQLNWIELHRNDGIQVLFIVASKLQQIPSSLRNLKNLAHFKLQQSFIHHLNLDLLQWCPVLESLQLMQNRIRTITSTLNGGQQRKAESLNLSNNQLTIINFEVLSPLGWFKYIDLSHNKIELLVGRFSSDHLEGLILSNNRLKTLDFCQWKPIPSLQSLSLDANELAQLLVGRFSSDHLQGLILSHNRLKALDFCQWKPIPSLQSLSLDANELARVPNCMHHLPSLSFICFSNNKLTSVNMDAFGEMDNLTDLNLTANRISLITFREDKYPKRLGSLILKGNKIECNNPGDIPFCPLDIEFQTSSPDSAWKRNNNTLQRQLTITTG</sequence>
<dbReference type="InterPro" id="IPR050333">
    <property type="entry name" value="SLRP"/>
</dbReference>
<organism evidence="3 4">
    <name type="scientific">Anopheles minimus</name>
    <dbReference type="NCBI Taxonomy" id="112268"/>
    <lineage>
        <taxon>Eukaryota</taxon>
        <taxon>Metazoa</taxon>
        <taxon>Ecdysozoa</taxon>
        <taxon>Arthropoda</taxon>
        <taxon>Hexapoda</taxon>
        <taxon>Insecta</taxon>
        <taxon>Pterygota</taxon>
        <taxon>Neoptera</taxon>
        <taxon>Endopterygota</taxon>
        <taxon>Diptera</taxon>
        <taxon>Nematocera</taxon>
        <taxon>Culicoidea</taxon>
        <taxon>Culicidae</taxon>
        <taxon>Anophelinae</taxon>
        <taxon>Anopheles</taxon>
    </lineage>
</organism>
<dbReference type="InterPro" id="IPR032675">
    <property type="entry name" value="LRR_dom_sf"/>
</dbReference>
<keyword evidence="2" id="KW-0677">Repeat</keyword>
<dbReference type="PROSITE" id="PS51450">
    <property type="entry name" value="LRR"/>
    <property type="match status" value="1"/>
</dbReference>
<dbReference type="PANTHER" id="PTHR45712">
    <property type="entry name" value="AGAP008170-PA"/>
    <property type="match status" value="1"/>
</dbReference>
<reference evidence="3" key="2">
    <citation type="submission" date="2020-05" db="UniProtKB">
        <authorList>
            <consortium name="EnsemblMetazoa"/>
        </authorList>
    </citation>
    <scope>IDENTIFICATION</scope>
    <source>
        <strain evidence="3">MINIMUS1</strain>
    </source>
</reference>
<reference evidence="4" key="1">
    <citation type="submission" date="2013-03" db="EMBL/GenBank/DDBJ databases">
        <title>The Genome Sequence of Anopheles minimus MINIMUS1.</title>
        <authorList>
            <consortium name="The Broad Institute Genomics Platform"/>
            <person name="Neafsey D.E."/>
            <person name="Walton C."/>
            <person name="Walker B."/>
            <person name="Young S.K."/>
            <person name="Zeng Q."/>
            <person name="Gargeya S."/>
            <person name="Fitzgerald M."/>
            <person name="Haas B."/>
            <person name="Abouelleil A."/>
            <person name="Allen A.W."/>
            <person name="Alvarado L."/>
            <person name="Arachchi H.M."/>
            <person name="Berlin A.M."/>
            <person name="Chapman S.B."/>
            <person name="Gainer-Dewar J."/>
            <person name="Goldberg J."/>
            <person name="Griggs A."/>
            <person name="Gujja S."/>
            <person name="Hansen M."/>
            <person name="Howarth C."/>
            <person name="Imamovic A."/>
            <person name="Ireland A."/>
            <person name="Larimer J."/>
            <person name="McCowan C."/>
            <person name="Murphy C."/>
            <person name="Pearson M."/>
            <person name="Poon T.W."/>
            <person name="Priest M."/>
            <person name="Roberts A."/>
            <person name="Saif S."/>
            <person name="Shea T."/>
            <person name="Sisk P."/>
            <person name="Sykes S."/>
            <person name="Wortman J."/>
            <person name="Nusbaum C."/>
            <person name="Birren B."/>
        </authorList>
    </citation>
    <scope>NUCLEOTIDE SEQUENCE [LARGE SCALE GENOMIC DNA]</scope>
    <source>
        <strain evidence="4">MINIMUS1</strain>
    </source>
</reference>
<dbReference type="Proteomes" id="UP000075920">
    <property type="component" value="Unassembled WGS sequence"/>
</dbReference>
<dbReference type="VEuPathDB" id="VectorBase:AMIN006417"/>
<dbReference type="AlphaFoldDB" id="A0A182W7U4"/>
<dbReference type="Gene3D" id="3.80.10.10">
    <property type="entry name" value="Ribonuclease Inhibitor"/>
    <property type="match status" value="4"/>
</dbReference>
<keyword evidence="1" id="KW-0433">Leucine-rich repeat</keyword>
<keyword evidence="4" id="KW-1185">Reference proteome</keyword>
<dbReference type="SMART" id="SM00369">
    <property type="entry name" value="LRR_TYP"/>
    <property type="match status" value="9"/>
</dbReference>